<dbReference type="AlphaFoldDB" id="A0A318KK03"/>
<keyword evidence="1" id="KW-0812">Transmembrane</keyword>
<dbReference type="OrthoDB" id="9877939at2"/>
<protein>
    <submittedName>
        <fullName evidence="2">Uncharacterized protein</fullName>
    </submittedName>
</protein>
<dbReference type="EMBL" id="QJKH01000008">
    <property type="protein sequence ID" value="PXX78109.1"/>
    <property type="molecule type" value="Genomic_DNA"/>
</dbReference>
<keyword evidence="1" id="KW-1133">Transmembrane helix</keyword>
<dbReference type="STRING" id="1034346.GCA_000313565_00562"/>
<dbReference type="Proteomes" id="UP000247612">
    <property type="component" value="Unassembled WGS sequence"/>
</dbReference>
<organism evidence="2 3">
    <name type="scientific">Dielma fastidiosa</name>
    <dbReference type="NCBI Taxonomy" id="1034346"/>
    <lineage>
        <taxon>Bacteria</taxon>
        <taxon>Bacillati</taxon>
        <taxon>Bacillota</taxon>
        <taxon>Erysipelotrichia</taxon>
        <taxon>Erysipelotrichales</taxon>
        <taxon>Erysipelotrichaceae</taxon>
        <taxon>Dielma</taxon>
    </lineage>
</organism>
<keyword evidence="1" id="KW-0472">Membrane</keyword>
<gene>
    <name evidence="2" type="ORF">DES51_10834</name>
</gene>
<comment type="caution">
    <text evidence="2">The sequence shown here is derived from an EMBL/GenBank/DDBJ whole genome shotgun (WGS) entry which is preliminary data.</text>
</comment>
<accession>A0A318KK03</accession>
<feature type="transmembrane region" description="Helical" evidence="1">
    <location>
        <begin position="44"/>
        <end position="66"/>
    </location>
</feature>
<feature type="transmembrane region" description="Helical" evidence="1">
    <location>
        <begin position="72"/>
        <end position="98"/>
    </location>
</feature>
<reference evidence="2 3" key="1">
    <citation type="submission" date="2018-05" db="EMBL/GenBank/DDBJ databases">
        <title>Genomic Encyclopedia of Type Strains, Phase IV (KMG-IV): sequencing the most valuable type-strain genomes for metagenomic binning, comparative biology and taxonomic classification.</title>
        <authorList>
            <person name="Goeker M."/>
        </authorList>
    </citation>
    <scope>NUCLEOTIDE SEQUENCE [LARGE SCALE GENOMIC DNA]</scope>
    <source>
        <strain evidence="2 3">JC118</strain>
    </source>
</reference>
<evidence type="ECO:0000256" key="1">
    <source>
        <dbReference type="SAM" id="Phobius"/>
    </source>
</evidence>
<evidence type="ECO:0000313" key="2">
    <source>
        <dbReference type="EMBL" id="PXX78109.1"/>
    </source>
</evidence>
<name>A0A318KK03_9FIRM</name>
<proteinExistence type="predicted"/>
<evidence type="ECO:0000313" key="3">
    <source>
        <dbReference type="Proteomes" id="UP000247612"/>
    </source>
</evidence>
<sequence length="117" mass="13599">MKKRGMRWSCPCCRGKIYASELKCEMSCPHCMNKLYVVKNIKRATLNIFLIILAEVFLLEPLLSWMMPDAPYLLTAIIRTSVMLVLMLFSGYHCVSLFTEKQRAEKVRDESWDASGW</sequence>
<keyword evidence="3" id="KW-1185">Reference proteome</keyword>
<dbReference type="RefSeq" id="WP_022936866.1">
    <property type="nucleotide sequence ID" value="NZ_CABKRQ010000001.1"/>
</dbReference>